<sequence>MIPSLPRATGSAQSDVTWTFGVEIGLLKVLQTTPLSLPCCCSPNATAWDVELCILRMLLLILEPFSPKPLLT</sequence>
<evidence type="ECO:0000313" key="2">
    <source>
        <dbReference type="Proteomes" id="UP000006813"/>
    </source>
</evidence>
<name>G5BTC5_HETGA</name>
<organism evidence="1 2">
    <name type="scientific">Heterocephalus glaber</name>
    <name type="common">Naked mole rat</name>
    <dbReference type="NCBI Taxonomy" id="10181"/>
    <lineage>
        <taxon>Eukaryota</taxon>
        <taxon>Metazoa</taxon>
        <taxon>Chordata</taxon>
        <taxon>Craniata</taxon>
        <taxon>Vertebrata</taxon>
        <taxon>Euteleostomi</taxon>
        <taxon>Mammalia</taxon>
        <taxon>Eutheria</taxon>
        <taxon>Euarchontoglires</taxon>
        <taxon>Glires</taxon>
        <taxon>Rodentia</taxon>
        <taxon>Hystricomorpha</taxon>
        <taxon>Bathyergidae</taxon>
        <taxon>Heterocephalus</taxon>
    </lineage>
</organism>
<dbReference type="AlphaFoldDB" id="G5BTC5"/>
<gene>
    <name evidence="1" type="ORF">GW7_17232</name>
</gene>
<protein>
    <submittedName>
        <fullName evidence="1">Uncharacterized protein</fullName>
    </submittedName>
</protein>
<dbReference type="EMBL" id="JH171743">
    <property type="protein sequence ID" value="EHB12539.1"/>
    <property type="molecule type" value="Genomic_DNA"/>
</dbReference>
<accession>G5BTC5</accession>
<dbReference type="InParanoid" id="G5BTC5"/>
<evidence type="ECO:0000313" key="1">
    <source>
        <dbReference type="EMBL" id="EHB12539.1"/>
    </source>
</evidence>
<proteinExistence type="predicted"/>
<dbReference type="Proteomes" id="UP000006813">
    <property type="component" value="Unassembled WGS sequence"/>
</dbReference>
<reference evidence="1 2" key="1">
    <citation type="journal article" date="2011" name="Nature">
        <title>Genome sequencing reveals insights into physiology and longevity of the naked mole rat.</title>
        <authorList>
            <person name="Kim E.B."/>
            <person name="Fang X."/>
            <person name="Fushan A.A."/>
            <person name="Huang Z."/>
            <person name="Lobanov A.V."/>
            <person name="Han L."/>
            <person name="Marino S.M."/>
            <person name="Sun X."/>
            <person name="Turanov A.A."/>
            <person name="Yang P."/>
            <person name="Yim S.H."/>
            <person name="Zhao X."/>
            <person name="Kasaikina M.V."/>
            <person name="Stoletzki N."/>
            <person name="Peng C."/>
            <person name="Polak P."/>
            <person name="Xiong Z."/>
            <person name="Kiezun A."/>
            <person name="Zhu Y."/>
            <person name="Chen Y."/>
            <person name="Kryukov G.V."/>
            <person name="Zhang Q."/>
            <person name="Peshkin L."/>
            <person name="Yang L."/>
            <person name="Bronson R.T."/>
            <person name="Buffenstein R."/>
            <person name="Wang B."/>
            <person name="Han C."/>
            <person name="Li Q."/>
            <person name="Chen L."/>
            <person name="Zhao W."/>
            <person name="Sunyaev S.R."/>
            <person name="Park T.J."/>
            <person name="Zhang G."/>
            <person name="Wang J."/>
            <person name="Gladyshev V.N."/>
        </authorList>
    </citation>
    <scope>NUCLEOTIDE SEQUENCE [LARGE SCALE GENOMIC DNA]</scope>
</reference>